<evidence type="ECO:0000256" key="1">
    <source>
        <dbReference type="ARBA" id="ARBA00022729"/>
    </source>
</evidence>
<dbReference type="Proteomes" id="UP000316476">
    <property type="component" value="Unassembled WGS sequence"/>
</dbReference>
<evidence type="ECO:0000256" key="2">
    <source>
        <dbReference type="ARBA" id="ARBA00022801"/>
    </source>
</evidence>
<dbReference type="SUPFAM" id="SSF49785">
    <property type="entry name" value="Galactose-binding domain-like"/>
    <property type="match status" value="1"/>
</dbReference>
<evidence type="ECO:0000256" key="3">
    <source>
        <dbReference type="SAM" id="Phobius"/>
    </source>
</evidence>
<keyword evidence="2 5" id="KW-0378">Hydrolase</keyword>
<dbReference type="NCBIfam" id="NF045579">
    <property type="entry name" value="rhamnoside_JR"/>
    <property type="match status" value="1"/>
</dbReference>
<sequence>MKMNQNPRHMHRRRFLQNLADAGASTSLMVSHRQAAQANTEQDGLHDRLLTNGYDGMLWRPDLKSQRFRNRLMNKSGSMFTLTNLPAACRRRWKAFTDHLVGRLLAAILIVATPVSATAQPKQLSQGFRSPPLESRPQTWFHLIGGNVDRQALTKDLNAVASAGLRGIQLFHGRGRAWPGVEPQIQTLSPTWDSLVGHVADECQRLDLKFTMQNCPGWAMSGGPWITPDNAMRHLVFSRVNVAGGERRSFDLSVPQPSNEEWRDYRDIAVLAFPTPDGDSGQPLIPSKVTSSLPEANWTKLMQGDDIKIQIPTNSLDHWVEFEFDQPVTLRSIQLPPTEHLMKRMMFDPDSSISISARHDARWKPLVTHQIPRGNWQDRQPEHHYVLSVPDAKTKRYRMTFLNGRPMEISHLRLSSGARTHDWPAQAGYALRSLERPTPAQQSTQAWIDLKDVLDVSAMMDSSGKLTWEPPDGVWTIVRFGHVNTGVKNKPAPPEATGFECDKLSPMGAEQHFAGYIGRLSKPGGAADDDRLKGMLIDSWECYTQTWTPAMEEEFQKRRGYSLRSWLPALGGWVVENHTASERFLRDWRATISDLIVENYYGRMAELGKQHDLELSFETAVGDVSPGDILEYFKSADIPMCEVWKPNDPHVGGLETKPIAPTSSAAHIYGKPRVACETFTSAPMNWREHPFSLKNVADRTFAAGVTHLVFHTYTHNPLDRLPGTSFGSTIGTPFLRGQTWWRHMRLFTDYLARCQHMLEQGHPVADVLWYLGDDVDHKPRQDSPFPGGYHFDYVNQDALLNRLAVDEGELVIPEGTRWKVLWLAPQQCRRLTPQTLQRIKELLQAGATVIGPAPIMNPSYSGGDQADGRFRRLVQELWGDADRHQGDRKIGRGRLLWGMSLAQALQSIDVPPDVHGTLSQRWCHRRVGDVDIYFVIGSRTQTVDATLEFRAKGKPELWNPIDGHRMDAPIYHRTENGTAIPIRLPAAGSTFVVFRPESSSSVPIQRLSRNSDVLLDATDTARIDDTPGYPAFGIDRYEITQPWVLPPSPTVEFDPAGEHLIAFQNGEYRIDRAKGSPRTVNITDANTIPLDGTWQIRFPDGWDTPDQLTLQGPRPWSELDAPAVRHFSGTATYKTTFALDAKPVDRRFQLDLGRVGNIASIEVNGIHAGTLWSAPYRIDISDQVQPGENTLLIQVTSTWHNRLAFDSGQQPEQRKTWTIGPPPADSPLEFSGLSSDVRLNIGQAVRITNASKPQAID</sequence>
<dbReference type="PANTHER" id="PTHR43817">
    <property type="entry name" value="GLYCOSYL HYDROLASE"/>
    <property type="match status" value="1"/>
</dbReference>
<dbReference type="PROSITE" id="PS51318">
    <property type="entry name" value="TAT"/>
    <property type="match status" value="1"/>
</dbReference>
<comment type="caution">
    <text evidence="5">The sequence shown here is derived from an EMBL/GenBank/DDBJ whole genome shotgun (WGS) entry which is preliminary data.</text>
</comment>
<dbReference type="EMBL" id="SJPZ01000001">
    <property type="protein sequence ID" value="TWU64658.1"/>
    <property type="molecule type" value="Genomic_DNA"/>
</dbReference>
<dbReference type="Pfam" id="PF22666">
    <property type="entry name" value="Glyco_hydro_2_N2"/>
    <property type="match status" value="1"/>
</dbReference>
<protein>
    <submittedName>
        <fullName evidence="5">Glycosyl hydrolases family 2, sugar binding domain</fullName>
    </submittedName>
</protein>
<dbReference type="AlphaFoldDB" id="A0A5C6FT17"/>
<keyword evidence="3" id="KW-0472">Membrane</keyword>
<feature type="transmembrane region" description="Helical" evidence="3">
    <location>
        <begin position="100"/>
        <end position="119"/>
    </location>
</feature>
<dbReference type="InterPro" id="IPR006311">
    <property type="entry name" value="TAT_signal"/>
</dbReference>
<dbReference type="GO" id="GO:0004553">
    <property type="term" value="F:hydrolase activity, hydrolyzing O-glycosyl compounds"/>
    <property type="evidence" value="ECO:0007669"/>
    <property type="project" value="UniProtKB-ARBA"/>
</dbReference>
<dbReference type="PANTHER" id="PTHR43817:SF1">
    <property type="entry name" value="HYDROLASE, FAMILY 43, PUTATIVE (AFU_ORTHOLOGUE AFUA_3G01660)-RELATED"/>
    <property type="match status" value="1"/>
</dbReference>
<dbReference type="OrthoDB" id="9761519at2"/>
<evidence type="ECO:0000259" key="4">
    <source>
        <dbReference type="Pfam" id="PF22666"/>
    </source>
</evidence>
<dbReference type="Pfam" id="PF17132">
    <property type="entry name" value="Glyco_hydro_106"/>
    <property type="match status" value="1"/>
</dbReference>
<organism evidence="5 6">
    <name type="scientific">Crateriforma conspicua</name>
    <dbReference type="NCBI Taxonomy" id="2527996"/>
    <lineage>
        <taxon>Bacteria</taxon>
        <taxon>Pseudomonadati</taxon>
        <taxon>Planctomycetota</taxon>
        <taxon>Planctomycetia</taxon>
        <taxon>Planctomycetales</taxon>
        <taxon>Planctomycetaceae</taxon>
        <taxon>Crateriforma</taxon>
    </lineage>
</organism>
<keyword evidence="3" id="KW-1133">Transmembrane helix</keyword>
<dbReference type="Gene3D" id="2.60.120.260">
    <property type="entry name" value="Galactose-binding domain-like"/>
    <property type="match status" value="1"/>
</dbReference>
<proteinExistence type="predicted"/>
<accession>A0A5C6FT17</accession>
<gene>
    <name evidence="5" type="ORF">V7x_02020</name>
</gene>
<evidence type="ECO:0000313" key="6">
    <source>
        <dbReference type="Proteomes" id="UP000316476"/>
    </source>
</evidence>
<keyword evidence="3" id="KW-0812">Transmembrane</keyword>
<reference evidence="5 6" key="1">
    <citation type="submission" date="2019-02" db="EMBL/GenBank/DDBJ databases">
        <title>Deep-cultivation of Planctomycetes and their phenomic and genomic characterization uncovers novel biology.</title>
        <authorList>
            <person name="Wiegand S."/>
            <person name="Jogler M."/>
            <person name="Boedeker C."/>
            <person name="Pinto D."/>
            <person name="Vollmers J."/>
            <person name="Rivas-Marin E."/>
            <person name="Kohn T."/>
            <person name="Peeters S.H."/>
            <person name="Heuer A."/>
            <person name="Rast P."/>
            <person name="Oberbeckmann S."/>
            <person name="Bunk B."/>
            <person name="Jeske O."/>
            <person name="Meyerdierks A."/>
            <person name="Storesund J.E."/>
            <person name="Kallscheuer N."/>
            <person name="Luecker S."/>
            <person name="Lage O.M."/>
            <person name="Pohl T."/>
            <person name="Merkel B.J."/>
            <person name="Hornburger P."/>
            <person name="Mueller R.-W."/>
            <person name="Bruemmer F."/>
            <person name="Labrenz M."/>
            <person name="Spormann A.M."/>
            <person name="Op Den Camp H."/>
            <person name="Overmann J."/>
            <person name="Amann R."/>
            <person name="Jetten M.S.M."/>
            <person name="Mascher T."/>
            <person name="Medema M.H."/>
            <person name="Devos D.P."/>
            <person name="Kaster A.-K."/>
            <person name="Ovreas L."/>
            <person name="Rohde M."/>
            <person name="Galperin M.Y."/>
            <person name="Jogler C."/>
        </authorList>
    </citation>
    <scope>NUCLEOTIDE SEQUENCE [LARGE SCALE GENOMIC DNA]</scope>
    <source>
        <strain evidence="5 6">V7</strain>
    </source>
</reference>
<dbReference type="InterPro" id="IPR054593">
    <property type="entry name" value="Beta-mannosidase-like_N2"/>
</dbReference>
<keyword evidence="1" id="KW-0732">Signal</keyword>
<dbReference type="InterPro" id="IPR008979">
    <property type="entry name" value="Galactose-bd-like_sf"/>
</dbReference>
<evidence type="ECO:0000313" key="5">
    <source>
        <dbReference type="EMBL" id="TWU64658.1"/>
    </source>
</evidence>
<feature type="domain" description="Beta-mannosidase-like galactose-binding" evidence="4">
    <location>
        <begin position="1130"/>
        <end position="1205"/>
    </location>
</feature>
<name>A0A5C6FT17_9PLAN</name>